<sequence>MIIAFYQKFLTLFSFGSCRYHPTCSEYAKWEFENNNILKAFCNSLLRVLKCNQLFAGGFDYPKIRKKINNINFKKIDVKYWYIPISKNKYIIIKNWKFKNGTK</sequence>
<dbReference type="NCBIfam" id="TIGR00278">
    <property type="entry name" value="membrane protein insertion efficiency factor YidD"/>
    <property type="match status" value="1"/>
</dbReference>
<dbReference type="PANTHER" id="PTHR33383">
    <property type="entry name" value="MEMBRANE PROTEIN INSERTION EFFICIENCY FACTOR-RELATED"/>
    <property type="match status" value="1"/>
</dbReference>
<proteinExistence type="predicted"/>
<name>A0A3B1DYQ0_9ZZZZ</name>
<accession>A0A3B1DYQ0</accession>
<gene>
    <name evidence="1" type="ORF">MNB_ARC-1_272</name>
</gene>
<dbReference type="SMART" id="SM01234">
    <property type="entry name" value="Haemolytic"/>
    <property type="match status" value="1"/>
</dbReference>
<dbReference type="PANTHER" id="PTHR33383:SF1">
    <property type="entry name" value="MEMBRANE PROTEIN INSERTION EFFICIENCY FACTOR-RELATED"/>
    <property type="match status" value="1"/>
</dbReference>
<evidence type="ECO:0000313" key="1">
    <source>
        <dbReference type="EMBL" id="VAY88463.1"/>
    </source>
</evidence>
<dbReference type="AlphaFoldDB" id="A0A3B1DYQ0"/>
<dbReference type="EMBL" id="UOYO01000058">
    <property type="protein sequence ID" value="VAY88463.1"/>
    <property type="molecule type" value="Genomic_DNA"/>
</dbReference>
<organism evidence="1">
    <name type="scientific">hydrothermal vent metagenome</name>
    <dbReference type="NCBI Taxonomy" id="652676"/>
    <lineage>
        <taxon>unclassified sequences</taxon>
        <taxon>metagenomes</taxon>
        <taxon>ecological metagenomes</taxon>
    </lineage>
</organism>
<dbReference type="InterPro" id="IPR002696">
    <property type="entry name" value="Membr_insert_effic_factor_YidD"/>
</dbReference>
<reference evidence="1" key="1">
    <citation type="submission" date="2018-10" db="EMBL/GenBank/DDBJ databases">
        <authorList>
            <person name="Aoki K."/>
        </authorList>
    </citation>
    <scope>NUCLEOTIDE SEQUENCE</scope>
</reference>
<protein>
    <submittedName>
        <fullName evidence="1">Protein YidD</fullName>
    </submittedName>
</protein>
<dbReference type="Pfam" id="PF01809">
    <property type="entry name" value="YidD"/>
    <property type="match status" value="1"/>
</dbReference>